<sequence>MLAVATLALAAAACGRGPTEDILRGGVPARTNLHQTTGLPSEAVRTVNRNDAGWRVIFHPARAPVGAEQQAARALCGLERRAVSRIERLPLDAPTDDPGAVKFDIICA</sequence>
<dbReference type="AlphaFoldDB" id="A0A844H8U6"/>
<dbReference type="OrthoDB" id="7774826at2"/>
<name>A0A844H8U6_9RHOB</name>
<dbReference type="RefSeq" id="WP_155064412.1">
    <property type="nucleotide sequence ID" value="NZ_WMIF01000011.1"/>
</dbReference>
<evidence type="ECO:0000313" key="1">
    <source>
        <dbReference type="EMBL" id="MTH34858.1"/>
    </source>
</evidence>
<accession>A0A844H8U6</accession>
<keyword evidence="2" id="KW-1185">Reference proteome</keyword>
<evidence type="ECO:0000313" key="2">
    <source>
        <dbReference type="Proteomes" id="UP000442533"/>
    </source>
</evidence>
<dbReference type="Proteomes" id="UP000442533">
    <property type="component" value="Unassembled WGS sequence"/>
</dbReference>
<organism evidence="1 2">
    <name type="scientific">Paracoccus limosus</name>
    <dbReference type="NCBI Taxonomy" id="913252"/>
    <lineage>
        <taxon>Bacteria</taxon>
        <taxon>Pseudomonadati</taxon>
        <taxon>Pseudomonadota</taxon>
        <taxon>Alphaproteobacteria</taxon>
        <taxon>Rhodobacterales</taxon>
        <taxon>Paracoccaceae</taxon>
        <taxon>Paracoccus</taxon>
    </lineage>
</organism>
<reference evidence="1 2" key="1">
    <citation type="submission" date="2019-11" db="EMBL/GenBank/DDBJ databases">
        <authorList>
            <person name="Dong K."/>
        </authorList>
    </citation>
    <scope>NUCLEOTIDE SEQUENCE [LARGE SCALE GENOMIC DNA]</scope>
    <source>
        <strain evidence="1 2">JCM 17370</strain>
    </source>
</reference>
<gene>
    <name evidence="1" type="ORF">GL279_09630</name>
</gene>
<proteinExistence type="predicted"/>
<comment type="caution">
    <text evidence="1">The sequence shown here is derived from an EMBL/GenBank/DDBJ whole genome shotgun (WGS) entry which is preliminary data.</text>
</comment>
<dbReference type="EMBL" id="WMIF01000011">
    <property type="protein sequence ID" value="MTH34858.1"/>
    <property type="molecule type" value="Genomic_DNA"/>
</dbReference>
<protein>
    <submittedName>
        <fullName evidence="1">Uncharacterized protein</fullName>
    </submittedName>
</protein>